<dbReference type="InterPro" id="IPR001680">
    <property type="entry name" value="WD40_rpt"/>
</dbReference>
<name>X6LRU5_RETFI</name>
<feature type="non-terminal residue" evidence="2">
    <location>
        <position position="1"/>
    </location>
</feature>
<evidence type="ECO:0000313" key="3">
    <source>
        <dbReference type="Proteomes" id="UP000023152"/>
    </source>
</evidence>
<accession>X6LRU5</accession>
<organism evidence="2 3">
    <name type="scientific">Reticulomyxa filosa</name>
    <dbReference type="NCBI Taxonomy" id="46433"/>
    <lineage>
        <taxon>Eukaryota</taxon>
        <taxon>Sar</taxon>
        <taxon>Rhizaria</taxon>
        <taxon>Retaria</taxon>
        <taxon>Foraminifera</taxon>
        <taxon>Monothalamids</taxon>
        <taxon>Reticulomyxidae</taxon>
        <taxon>Reticulomyxa</taxon>
    </lineage>
</organism>
<feature type="non-terminal residue" evidence="2">
    <location>
        <position position="211"/>
    </location>
</feature>
<dbReference type="Proteomes" id="UP000023152">
    <property type="component" value="Unassembled WGS sequence"/>
</dbReference>
<protein>
    <submittedName>
        <fullName evidence="2">Uncharacterized protein</fullName>
    </submittedName>
</protein>
<evidence type="ECO:0000313" key="2">
    <source>
        <dbReference type="EMBL" id="ETO04126.1"/>
    </source>
</evidence>
<dbReference type="AlphaFoldDB" id="X6LRU5"/>
<sequence>WKEENAHYSRVVSLNFQENLMFSGAEDGVINVYDIAELLLALDTTETSTSTSTSTTRTVEEESQEFAKRVKLSSCYLLTRIQKVTSIGGVWVYPKPVLIIANASVDATLAKVKSHYQFRAKSNVLLFIGTRSIGVLDLRLLFQQILLEQAQHRVIALRQDGADHKGKHKSAVADLTLEQVRQIEISQREVAMGWHLAWKQGSVMCTVIETM</sequence>
<reference evidence="2 3" key="1">
    <citation type="journal article" date="2013" name="Curr. Biol.">
        <title>The Genome of the Foraminiferan Reticulomyxa filosa.</title>
        <authorList>
            <person name="Glockner G."/>
            <person name="Hulsmann N."/>
            <person name="Schleicher M."/>
            <person name="Noegel A.A."/>
            <person name="Eichinger L."/>
            <person name="Gallinger C."/>
            <person name="Pawlowski J."/>
            <person name="Sierra R."/>
            <person name="Euteneuer U."/>
            <person name="Pillet L."/>
            <person name="Moustafa A."/>
            <person name="Platzer M."/>
            <person name="Groth M."/>
            <person name="Szafranski K."/>
            <person name="Schliwa M."/>
        </authorList>
    </citation>
    <scope>NUCLEOTIDE SEQUENCE [LARGE SCALE GENOMIC DNA]</scope>
</reference>
<dbReference type="PROSITE" id="PS50082">
    <property type="entry name" value="WD_REPEATS_2"/>
    <property type="match status" value="1"/>
</dbReference>
<feature type="repeat" description="WD" evidence="1">
    <location>
        <begin position="4"/>
        <end position="35"/>
    </location>
</feature>
<evidence type="ECO:0000256" key="1">
    <source>
        <dbReference type="PROSITE-ProRule" id="PRU00221"/>
    </source>
</evidence>
<keyword evidence="3" id="KW-1185">Reference proteome</keyword>
<dbReference type="EMBL" id="ASPP01030223">
    <property type="protein sequence ID" value="ETO04126.1"/>
    <property type="molecule type" value="Genomic_DNA"/>
</dbReference>
<comment type="caution">
    <text evidence="2">The sequence shown here is derived from an EMBL/GenBank/DDBJ whole genome shotgun (WGS) entry which is preliminary data.</text>
</comment>
<proteinExistence type="predicted"/>
<gene>
    <name evidence="2" type="ORF">RFI_33276</name>
</gene>
<keyword evidence="1" id="KW-0853">WD repeat</keyword>